<dbReference type="CDD" id="cd02430">
    <property type="entry name" value="PTH2"/>
    <property type="match status" value="1"/>
</dbReference>
<dbReference type="GO" id="GO:0004045">
    <property type="term" value="F:peptidyl-tRNA hydrolase activity"/>
    <property type="evidence" value="ECO:0007669"/>
    <property type="project" value="UniProtKB-EC"/>
</dbReference>
<dbReference type="SUPFAM" id="SSF102462">
    <property type="entry name" value="Peptidyl-tRNA hydrolase II"/>
    <property type="match status" value="1"/>
</dbReference>
<dbReference type="STRING" id="105785.A0A2J7R902"/>
<dbReference type="GO" id="GO:0005829">
    <property type="term" value="C:cytosol"/>
    <property type="evidence" value="ECO:0007669"/>
    <property type="project" value="TreeGrafter"/>
</dbReference>
<dbReference type="PANTHER" id="PTHR12649">
    <property type="entry name" value="PEPTIDYL-TRNA HYDROLASE 2"/>
    <property type="match status" value="1"/>
</dbReference>
<reference evidence="5 6" key="1">
    <citation type="submission" date="2017-12" db="EMBL/GenBank/DDBJ databases">
        <title>Hemimetabolous genomes reveal molecular basis of termite eusociality.</title>
        <authorList>
            <person name="Harrison M.C."/>
            <person name="Jongepier E."/>
            <person name="Robertson H.M."/>
            <person name="Arning N."/>
            <person name="Bitard-Feildel T."/>
            <person name="Chao H."/>
            <person name="Childers C.P."/>
            <person name="Dinh H."/>
            <person name="Doddapaneni H."/>
            <person name="Dugan S."/>
            <person name="Gowin J."/>
            <person name="Greiner C."/>
            <person name="Han Y."/>
            <person name="Hu H."/>
            <person name="Hughes D.S.T."/>
            <person name="Huylmans A.-K."/>
            <person name="Kemena C."/>
            <person name="Kremer L.P.M."/>
            <person name="Lee S.L."/>
            <person name="Lopez-Ezquerra A."/>
            <person name="Mallet L."/>
            <person name="Monroy-Kuhn J.M."/>
            <person name="Moser A."/>
            <person name="Murali S.C."/>
            <person name="Muzny D.M."/>
            <person name="Otani S."/>
            <person name="Piulachs M.-D."/>
            <person name="Poelchau M."/>
            <person name="Qu J."/>
            <person name="Schaub F."/>
            <person name="Wada-Katsumata A."/>
            <person name="Worley K.C."/>
            <person name="Xie Q."/>
            <person name="Ylla G."/>
            <person name="Poulsen M."/>
            <person name="Gibbs R.A."/>
            <person name="Schal C."/>
            <person name="Richards S."/>
            <person name="Belles X."/>
            <person name="Korb J."/>
            <person name="Bornberg-Bauer E."/>
        </authorList>
    </citation>
    <scope>NUCLEOTIDE SEQUENCE [LARGE SCALE GENOMIC DNA]</scope>
    <source>
        <tissue evidence="5">Whole body</tissue>
    </source>
</reference>
<gene>
    <name evidence="5" type="primary">Ptrh2_2</name>
    <name evidence="5" type="ORF">B7P43_G00446</name>
</gene>
<name>A0A2J7R902_9NEOP</name>
<dbReference type="Gene3D" id="3.40.1490.10">
    <property type="entry name" value="Bit1"/>
    <property type="match status" value="1"/>
</dbReference>
<dbReference type="NCBIfam" id="NF003314">
    <property type="entry name" value="PRK04322.1"/>
    <property type="match status" value="1"/>
</dbReference>
<dbReference type="OrthoDB" id="1733656at2759"/>
<comment type="similarity">
    <text evidence="3">Belongs to the PTH2 family.</text>
</comment>
<dbReference type="FunFam" id="3.40.1490.10:FF:000001">
    <property type="entry name" value="Peptidyl-tRNA hydrolase 2"/>
    <property type="match status" value="1"/>
</dbReference>
<keyword evidence="2 5" id="KW-0378">Hydrolase</keyword>
<dbReference type="Pfam" id="PF01981">
    <property type="entry name" value="PTH2"/>
    <property type="match status" value="1"/>
</dbReference>
<dbReference type="InterPro" id="IPR023476">
    <property type="entry name" value="Pep_tRNA_hydro_II_dom_sf"/>
</dbReference>
<protein>
    <recommendedName>
        <fullName evidence="1">peptidyl-tRNA hydrolase</fullName>
        <ecNumber evidence="1">3.1.1.29</ecNumber>
    </recommendedName>
</protein>
<accession>A0A2J7R902</accession>
<dbReference type="PANTHER" id="PTHR12649:SF11">
    <property type="entry name" value="PEPTIDYL-TRNA HYDROLASE 2, MITOCHONDRIAL"/>
    <property type="match status" value="1"/>
</dbReference>
<dbReference type="AlphaFoldDB" id="A0A2J7R902"/>
<evidence type="ECO:0000313" key="5">
    <source>
        <dbReference type="EMBL" id="PNF37305.1"/>
    </source>
</evidence>
<dbReference type="InParanoid" id="A0A2J7R902"/>
<dbReference type="EMBL" id="NEVH01006721">
    <property type="protein sequence ID" value="PNF37305.1"/>
    <property type="molecule type" value="Genomic_DNA"/>
</dbReference>
<comment type="caution">
    <text evidence="5">The sequence shown here is derived from an EMBL/GenBank/DDBJ whole genome shotgun (WGS) entry which is preliminary data.</text>
</comment>
<organism evidence="5 6">
    <name type="scientific">Cryptotermes secundus</name>
    <dbReference type="NCBI Taxonomy" id="105785"/>
    <lineage>
        <taxon>Eukaryota</taxon>
        <taxon>Metazoa</taxon>
        <taxon>Ecdysozoa</taxon>
        <taxon>Arthropoda</taxon>
        <taxon>Hexapoda</taxon>
        <taxon>Insecta</taxon>
        <taxon>Pterygota</taxon>
        <taxon>Neoptera</taxon>
        <taxon>Polyneoptera</taxon>
        <taxon>Dictyoptera</taxon>
        <taxon>Blattodea</taxon>
        <taxon>Blattoidea</taxon>
        <taxon>Termitoidae</taxon>
        <taxon>Kalotermitidae</taxon>
        <taxon>Cryptotermitinae</taxon>
        <taxon>Cryptotermes</taxon>
    </lineage>
</organism>
<comment type="catalytic activity">
    <reaction evidence="4">
        <text>an N-acyl-L-alpha-aminoacyl-tRNA + H2O = an N-acyl-L-amino acid + a tRNA + H(+)</text>
        <dbReference type="Rhea" id="RHEA:54448"/>
        <dbReference type="Rhea" id="RHEA-COMP:10123"/>
        <dbReference type="Rhea" id="RHEA-COMP:13883"/>
        <dbReference type="ChEBI" id="CHEBI:15377"/>
        <dbReference type="ChEBI" id="CHEBI:15378"/>
        <dbReference type="ChEBI" id="CHEBI:59874"/>
        <dbReference type="ChEBI" id="CHEBI:78442"/>
        <dbReference type="ChEBI" id="CHEBI:138191"/>
        <dbReference type="EC" id="3.1.1.29"/>
    </reaction>
</comment>
<evidence type="ECO:0000256" key="4">
    <source>
        <dbReference type="ARBA" id="ARBA00048707"/>
    </source>
</evidence>
<keyword evidence="6" id="KW-1185">Reference proteome</keyword>
<dbReference type="NCBIfam" id="TIGR00283">
    <property type="entry name" value="arch_pth2"/>
    <property type="match status" value="1"/>
</dbReference>
<sequence>MLEPPKAMQEGMETEIGSLASKMDANQAGMEAMQVQMDANMNTNQEILARMKPMMGKILKEMKEEILTMMEAMIMDSNEKFEVLQGTLVSLIDANQEEMKSTVNTLQEKMDAWRASMRDDQKERMVCQQATEANPEKMESRVEHWEVPKDEAAGKTSVAKKKRHRGRNLAEVIRSSRDEDNFKLALVVQTDLKMEKGKAAAQCSHAAVMAYEQALHHQPAVLRLWQACGQAKVVLKVETERELLELAHKARNQGLITSLVCDAGCTQVAPGSKTVLGIGPGPVNLVDTVSGHLKLF</sequence>
<dbReference type="Proteomes" id="UP000235965">
    <property type="component" value="Unassembled WGS sequence"/>
</dbReference>
<evidence type="ECO:0000313" key="6">
    <source>
        <dbReference type="Proteomes" id="UP000235965"/>
    </source>
</evidence>
<dbReference type="InterPro" id="IPR002833">
    <property type="entry name" value="PTH2"/>
</dbReference>
<evidence type="ECO:0000256" key="3">
    <source>
        <dbReference type="ARBA" id="ARBA00038050"/>
    </source>
</evidence>
<dbReference type="EC" id="3.1.1.29" evidence="1"/>
<evidence type="ECO:0000256" key="2">
    <source>
        <dbReference type="ARBA" id="ARBA00022801"/>
    </source>
</evidence>
<evidence type="ECO:0000256" key="1">
    <source>
        <dbReference type="ARBA" id="ARBA00013260"/>
    </source>
</evidence>
<proteinExistence type="inferred from homology"/>